<organism evidence="4 6">
    <name type="scientific">Plasmodiophora brassicae</name>
    <name type="common">Clubroot disease agent</name>
    <dbReference type="NCBI Taxonomy" id="37360"/>
    <lineage>
        <taxon>Eukaryota</taxon>
        <taxon>Sar</taxon>
        <taxon>Rhizaria</taxon>
        <taxon>Endomyxa</taxon>
        <taxon>Phytomyxea</taxon>
        <taxon>Plasmodiophorida</taxon>
        <taxon>Plasmodiophoridae</taxon>
        <taxon>Plasmodiophora</taxon>
    </lineage>
</organism>
<feature type="compositionally biased region" description="Basic and acidic residues" evidence="3">
    <location>
        <begin position="314"/>
        <end position="331"/>
    </location>
</feature>
<dbReference type="Proteomes" id="UP000290189">
    <property type="component" value="Unassembled WGS sequence"/>
</dbReference>
<dbReference type="PANTHER" id="PTHR47447:SF17">
    <property type="entry name" value="OS12G0638900 PROTEIN"/>
    <property type="match status" value="1"/>
</dbReference>
<dbReference type="OrthoDB" id="185373at2759"/>
<sequence>MSVVRMMTMLRGVRVRAFSSAAMAEVSRVPGGAGAMMYDSGDSRLAPDRAKMLSKFWTLRQYAKQPELCQGPRAFEDEFKALSTEYGYCPVDYRLKVEFYSKRGDARTVVSTLNEMRRVGVVCDLATYNVALESLATHQDQEKQCRKILSQMTGTGVPPDQTAFCSVLSAHVTNRSTSLAITLLDKMLRLGFYPPSEIVNDCLGMLVEGRLLEETTWLLECTLQSPYPTVEADIARQVVTTFGDSMPTMLITKSMGNFRLEPVQDLLSELLRVFANNSEMKSFVERIQVSGNAPACGVDSTLKSPKLSQRILDVHNKKASTKDVDVEDRRPAAMPSRSGGYGFGRGAPPGRRHR</sequence>
<feature type="repeat" description="PPR" evidence="2">
    <location>
        <begin position="160"/>
        <end position="194"/>
    </location>
</feature>
<reference evidence="4 6" key="1">
    <citation type="submission" date="2015-02" db="EMBL/GenBank/DDBJ databases">
        <authorList>
            <person name="Chooi Y.-H."/>
        </authorList>
    </citation>
    <scope>NUCLEOTIDE SEQUENCE [LARGE SCALE GENOMIC DNA]</scope>
    <source>
        <strain evidence="4">E3</strain>
    </source>
</reference>
<dbReference type="AlphaFoldDB" id="A0A0G4ILZ8"/>
<dbReference type="Proteomes" id="UP000039324">
    <property type="component" value="Unassembled WGS sequence"/>
</dbReference>
<dbReference type="InterPro" id="IPR002885">
    <property type="entry name" value="PPR_rpt"/>
</dbReference>
<dbReference type="PROSITE" id="PS51375">
    <property type="entry name" value="PPR"/>
    <property type="match status" value="2"/>
</dbReference>
<proteinExistence type="predicted"/>
<reference evidence="5 7" key="2">
    <citation type="submission" date="2018-03" db="EMBL/GenBank/DDBJ databases">
        <authorList>
            <person name="Fogelqvist J."/>
        </authorList>
    </citation>
    <scope>NUCLEOTIDE SEQUENCE [LARGE SCALE GENOMIC DNA]</scope>
</reference>
<evidence type="ECO:0000256" key="3">
    <source>
        <dbReference type="SAM" id="MobiDB-lite"/>
    </source>
</evidence>
<keyword evidence="5" id="KW-0496">Mitochondrion</keyword>
<evidence type="ECO:0000313" key="7">
    <source>
        <dbReference type="Proteomes" id="UP000290189"/>
    </source>
</evidence>
<feature type="region of interest" description="Disordered" evidence="3">
    <location>
        <begin position="314"/>
        <end position="354"/>
    </location>
</feature>
<dbReference type="EMBL" id="CDSF01000057">
    <property type="protein sequence ID" value="CEO96203.1"/>
    <property type="molecule type" value="Genomic_DNA"/>
</dbReference>
<dbReference type="InterPro" id="IPR011990">
    <property type="entry name" value="TPR-like_helical_dom_sf"/>
</dbReference>
<feature type="repeat" description="PPR" evidence="2">
    <location>
        <begin position="124"/>
        <end position="159"/>
    </location>
</feature>
<evidence type="ECO:0000313" key="5">
    <source>
        <dbReference type="EMBL" id="SPQ99136.1"/>
    </source>
</evidence>
<dbReference type="Gene3D" id="1.25.40.10">
    <property type="entry name" value="Tetratricopeptide repeat domain"/>
    <property type="match status" value="1"/>
</dbReference>
<protein>
    <recommendedName>
        <fullName evidence="8">Pentacotripeptide-repeat region of PRORP domain-containing protein</fullName>
    </recommendedName>
</protein>
<evidence type="ECO:0008006" key="8">
    <source>
        <dbReference type="Google" id="ProtNLM"/>
    </source>
</evidence>
<evidence type="ECO:0000313" key="4">
    <source>
        <dbReference type="EMBL" id="CEO96203.1"/>
    </source>
</evidence>
<evidence type="ECO:0000256" key="1">
    <source>
        <dbReference type="ARBA" id="ARBA00022737"/>
    </source>
</evidence>
<evidence type="ECO:0000313" key="6">
    <source>
        <dbReference type="Proteomes" id="UP000039324"/>
    </source>
</evidence>
<keyword evidence="1" id="KW-0677">Repeat</keyword>
<accession>A0A0G4ILZ8</accession>
<evidence type="ECO:0000256" key="2">
    <source>
        <dbReference type="PROSITE-ProRule" id="PRU00708"/>
    </source>
</evidence>
<geneLocation type="mitochondrion" evidence="5"/>
<gene>
    <name evidence="4" type="ORF">PBRA_004874</name>
    <name evidence="5" type="ORF">PLBR_LOCUS6351</name>
</gene>
<dbReference type="EMBL" id="OVEO01000011">
    <property type="protein sequence ID" value="SPQ99136.1"/>
    <property type="molecule type" value="Genomic_DNA"/>
</dbReference>
<name>A0A0G4ILZ8_PLABS</name>
<keyword evidence="6" id="KW-1185">Reference proteome</keyword>
<dbReference type="PANTHER" id="PTHR47447">
    <property type="entry name" value="OS03G0856100 PROTEIN"/>
    <property type="match status" value="1"/>
</dbReference>